<comment type="subunit">
    <text evidence="6">Homodimer.</text>
</comment>
<keyword evidence="3 6" id="KW-0560">Oxidoreductase</keyword>
<feature type="active site" description="Proton acceptor" evidence="7">
    <location>
        <position position="191"/>
    </location>
</feature>
<keyword evidence="10" id="KW-1185">Reference proteome</keyword>
<dbReference type="GO" id="GO:0004616">
    <property type="term" value="F:phosphogluconate dehydrogenase (decarboxylating) activity"/>
    <property type="evidence" value="ECO:0007669"/>
    <property type="project" value="UniProtKB-EC"/>
</dbReference>
<keyword evidence="5 6" id="KW-0570">Pentose shunt</keyword>
<accession>A0A8H6CEX6</accession>
<evidence type="ECO:0000256" key="1">
    <source>
        <dbReference type="ARBA" id="ARBA00004874"/>
    </source>
</evidence>
<gene>
    <name evidence="9" type="ORF">HO133_001201</name>
</gene>
<evidence type="ECO:0000256" key="3">
    <source>
        <dbReference type="ARBA" id="ARBA00023002"/>
    </source>
</evidence>
<dbReference type="EMBL" id="JACCJB010000012">
    <property type="protein sequence ID" value="KAF6222115.1"/>
    <property type="molecule type" value="Genomic_DNA"/>
</dbReference>
<dbReference type="InterPro" id="IPR036291">
    <property type="entry name" value="NAD(P)-bd_dom_sf"/>
</dbReference>
<organism evidence="9 10">
    <name type="scientific">Letharia lupina</name>
    <dbReference type="NCBI Taxonomy" id="560253"/>
    <lineage>
        <taxon>Eukaryota</taxon>
        <taxon>Fungi</taxon>
        <taxon>Dikarya</taxon>
        <taxon>Ascomycota</taxon>
        <taxon>Pezizomycotina</taxon>
        <taxon>Lecanoromycetes</taxon>
        <taxon>OSLEUM clade</taxon>
        <taxon>Lecanoromycetidae</taxon>
        <taxon>Lecanorales</taxon>
        <taxon>Lecanorineae</taxon>
        <taxon>Parmeliaceae</taxon>
        <taxon>Letharia</taxon>
    </lineage>
</organism>
<dbReference type="Pfam" id="PF00393">
    <property type="entry name" value="6PGD"/>
    <property type="match status" value="1"/>
</dbReference>
<comment type="similarity">
    <text evidence="2 6">Belongs to the 6-phosphogluconate dehydrogenase family.</text>
</comment>
<dbReference type="Gene3D" id="1.10.1040.10">
    <property type="entry name" value="N-(1-d-carboxylethyl)-l-norvaline Dehydrogenase, domain 2"/>
    <property type="match status" value="1"/>
</dbReference>
<dbReference type="InterPro" id="IPR006114">
    <property type="entry name" value="6PGDH_C"/>
</dbReference>
<dbReference type="RefSeq" id="XP_037151550.1">
    <property type="nucleotide sequence ID" value="XM_037292131.1"/>
</dbReference>
<dbReference type="PIRSF" id="PIRSF000109">
    <property type="entry name" value="6PGD"/>
    <property type="match status" value="1"/>
</dbReference>
<evidence type="ECO:0000256" key="4">
    <source>
        <dbReference type="ARBA" id="ARBA00023064"/>
    </source>
</evidence>
<dbReference type="GO" id="GO:0019521">
    <property type="term" value="P:D-gluconate metabolic process"/>
    <property type="evidence" value="ECO:0007669"/>
    <property type="project" value="UniProtKB-KW"/>
</dbReference>
<evidence type="ECO:0000256" key="2">
    <source>
        <dbReference type="ARBA" id="ARBA00008419"/>
    </source>
</evidence>
<evidence type="ECO:0000313" key="9">
    <source>
        <dbReference type="EMBL" id="KAF6222115.1"/>
    </source>
</evidence>
<dbReference type="SUPFAM" id="SSF51735">
    <property type="entry name" value="NAD(P)-binding Rossmann-fold domains"/>
    <property type="match status" value="1"/>
</dbReference>
<dbReference type="EC" id="1.1.1.44" evidence="6"/>
<dbReference type="PANTHER" id="PTHR11811">
    <property type="entry name" value="6-PHOSPHOGLUCONATE DEHYDROGENASE"/>
    <property type="match status" value="1"/>
</dbReference>
<dbReference type="InterPro" id="IPR006183">
    <property type="entry name" value="Pgluconate_DH"/>
</dbReference>
<sequence>MANVPEIKKLAMIGCGSMGGGMALLFAEHGITVLLNDPGEATVDSLLKTAEKDGIRNKLEKHLDYEDLCKNLDSPKVFVFSLPHGTVGDSVVEGLHPYLEKGDLIIDASNENWRNTQRRQGKLVTQGVHYVGMGVSGGYQAARRGPSMCPGGEDRALDMVLPLLQKVAARDARGNPCVGRCGMGGSGHYVKMIHNGIEHGMMSAQAEAWQIMNLGLGMTYDEIGDVFAKWNTDGELRGTFLIDIGAQINKQRDDKGKHVLSVVEDKVVQDIDGTEGTGVWSSEEAIRLHVPAPTLSDAHYVRVASAFRKDRKKIKATFGGHFPLEKWTGSEEEKPAFLEDLRKAVYTAFLAAFVQGINVIDLADQENKWSINFCEVIQIWRNGCIIKADYIADLLEEIFKNPKDTDRDLLHNEGIAKELSANFAALKRVVAMGVQTNAIIPSLSASLEYLKYSVNTILPTQFYEAQLDFFGKHMFDLKSEPAGEPETGHHHYEWKPA</sequence>
<comment type="pathway">
    <text evidence="1 6">Carbohydrate degradation; pentose phosphate pathway; D-ribulose 5-phosphate from D-glucose 6-phosphate (oxidative stage): step 3/3.</text>
</comment>
<feature type="active site" description="Proton donor" evidence="7">
    <location>
        <position position="198"/>
    </location>
</feature>
<evidence type="ECO:0000256" key="6">
    <source>
        <dbReference type="PIRNR" id="PIRNR000109"/>
    </source>
</evidence>
<dbReference type="InterPro" id="IPR013328">
    <property type="entry name" value="6PGD_dom2"/>
</dbReference>
<protein>
    <recommendedName>
        <fullName evidence="6">6-phosphogluconate dehydrogenase, decarboxylating</fullName>
        <ecNumber evidence="6">1.1.1.44</ecNumber>
    </recommendedName>
</protein>
<comment type="catalytic activity">
    <reaction evidence="6">
        <text>6-phospho-D-gluconate + NADP(+) = D-ribulose 5-phosphate + CO2 + NADPH</text>
        <dbReference type="Rhea" id="RHEA:10116"/>
        <dbReference type="ChEBI" id="CHEBI:16526"/>
        <dbReference type="ChEBI" id="CHEBI:57783"/>
        <dbReference type="ChEBI" id="CHEBI:58121"/>
        <dbReference type="ChEBI" id="CHEBI:58349"/>
        <dbReference type="ChEBI" id="CHEBI:58759"/>
        <dbReference type="EC" id="1.1.1.44"/>
    </reaction>
</comment>
<evidence type="ECO:0000256" key="5">
    <source>
        <dbReference type="ARBA" id="ARBA00023126"/>
    </source>
</evidence>
<dbReference type="GeneID" id="59329617"/>
<dbReference type="AlphaFoldDB" id="A0A8H6CEX6"/>
<dbReference type="FunFam" id="3.40.50.720:FF:000634">
    <property type="entry name" value="6-phosphogluconate dehydrogenase, decarboxylating"/>
    <property type="match status" value="1"/>
</dbReference>
<keyword evidence="4" id="KW-0311">Gluconate utilization</keyword>
<dbReference type="SMART" id="SM01350">
    <property type="entry name" value="6PGD"/>
    <property type="match status" value="1"/>
</dbReference>
<evidence type="ECO:0000256" key="7">
    <source>
        <dbReference type="PIRSR" id="PIRSR000109-1"/>
    </source>
</evidence>
<dbReference type="Pfam" id="PF03446">
    <property type="entry name" value="NAD_binding_2"/>
    <property type="match status" value="1"/>
</dbReference>
<dbReference type="InterPro" id="IPR008927">
    <property type="entry name" value="6-PGluconate_DH-like_C_sf"/>
</dbReference>
<dbReference type="Gene3D" id="3.40.50.720">
    <property type="entry name" value="NAD(P)-binding Rossmann-like Domain"/>
    <property type="match status" value="1"/>
</dbReference>
<reference evidence="9 10" key="1">
    <citation type="journal article" date="2020" name="Genomics">
        <title>Complete, high-quality genomes from long-read metagenomic sequencing of two wolf lichen thalli reveals enigmatic genome architecture.</title>
        <authorList>
            <person name="McKenzie S.K."/>
            <person name="Walston R.F."/>
            <person name="Allen J.L."/>
        </authorList>
    </citation>
    <scope>NUCLEOTIDE SEQUENCE [LARGE SCALE GENOMIC DNA]</scope>
    <source>
        <strain evidence="9">WasteWater1</strain>
    </source>
</reference>
<feature type="domain" description="6-phosphogluconate dehydrogenase C-terminal" evidence="8">
    <location>
        <begin position="187"/>
        <end position="495"/>
    </location>
</feature>
<dbReference type="UniPathway" id="UPA00115">
    <property type="reaction ID" value="UER00410"/>
</dbReference>
<dbReference type="PRINTS" id="PR00076">
    <property type="entry name" value="6PGDHDRGNASE"/>
</dbReference>
<comment type="caution">
    <text evidence="9">The sequence shown here is derived from an EMBL/GenBank/DDBJ whole genome shotgun (WGS) entry which is preliminary data.</text>
</comment>
<dbReference type="SUPFAM" id="SSF48179">
    <property type="entry name" value="6-phosphogluconate dehydrogenase C-terminal domain-like"/>
    <property type="match status" value="1"/>
</dbReference>
<dbReference type="InterPro" id="IPR006115">
    <property type="entry name" value="6PGDH_NADP-bd"/>
</dbReference>
<dbReference type="GO" id="GO:0050661">
    <property type="term" value="F:NADP binding"/>
    <property type="evidence" value="ECO:0007669"/>
    <property type="project" value="InterPro"/>
</dbReference>
<proteinExistence type="inferred from homology"/>
<name>A0A8H6CEX6_9LECA</name>
<dbReference type="Proteomes" id="UP000593566">
    <property type="component" value="Unassembled WGS sequence"/>
</dbReference>
<evidence type="ECO:0000259" key="8">
    <source>
        <dbReference type="SMART" id="SM01350"/>
    </source>
</evidence>
<comment type="function">
    <text evidence="6">Catalyzes the oxidative decarboxylation of 6-phosphogluconate to ribulose 5-phosphate and CO(2), with concomitant reduction of NADP to NADPH.</text>
</comment>
<evidence type="ECO:0000313" key="10">
    <source>
        <dbReference type="Proteomes" id="UP000593566"/>
    </source>
</evidence>
<dbReference type="InterPro" id="IPR006113">
    <property type="entry name" value="6PGDH_Gnd/GntZ"/>
</dbReference>
<dbReference type="GO" id="GO:0006098">
    <property type="term" value="P:pentose-phosphate shunt"/>
    <property type="evidence" value="ECO:0007669"/>
    <property type="project" value="UniProtKB-UniPathway"/>
</dbReference>
<keyword evidence="6" id="KW-0521">NADP</keyword>